<reference evidence="3" key="1">
    <citation type="journal article" date="2011" name="Genetics">
        <title>Massive changes in genome architecture accompany the transition to self-fertility in the filamentous fungus Neurospora tetrasperma.</title>
        <authorList>
            <person name="Ellison C.E."/>
            <person name="Stajich J.E."/>
            <person name="Jacobson D.J."/>
            <person name="Natvig D.O."/>
            <person name="Lapidus A."/>
            <person name="Foster B."/>
            <person name="Aerts A."/>
            <person name="Riley R."/>
            <person name="Lindquist E.A."/>
            <person name="Grigoriev I.V."/>
            <person name="Taylor J.W."/>
        </authorList>
    </citation>
    <scope>NUCLEOTIDE SEQUENCE [LARGE SCALE GENOMIC DNA]</scope>
    <source>
        <strain evidence="3">FGSC 2508 / P0657</strain>
    </source>
</reference>
<keyword evidence="3" id="KW-1185">Reference proteome</keyword>
<dbReference type="RefSeq" id="XP_009850470.1">
    <property type="nucleotide sequence ID" value="XM_009852168.1"/>
</dbReference>
<proteinExistence type="predicted"/>
<evidence type="ECO:0000313" key="2">
    <source>
        <dbReference type="EMBL" id="EGO57329.1"/>
    </source>
</evidence>
<accession>F8MJZ2</accession>
<name>F8MJZ2_NEUT8</name>
<dbReference type="GeneID" id="20822467"/>
<dbReference type="Proteomes" id="UP000008065">
    <property type="component" value="Unassembled WGS sequence"/>
</dbReference>
<evidence type="ECO:0000256" key="1">
    <source>
        <dbReference type="SAM" id="MobiDB-lite"/>
    </source>
</evidence>
<dbReference type="KEGG" id="nte:NEUTE1DRAFT109594"/>
<dbReference type="HOGENOM" id="CLU_636303_0_0_1"/>
<protein>
    <submittedName>
        <fullName evidence="2">Uncharacterized protein</fullName>
    </submittedName>
</protein>
<feature type="region of interest" description="Disordered" evidence="1">
    <location>
        <begin position="301"/>
        <end position="346"/>
    </location>
</feature>
<evidence type="ECO:0000313" key="3">
    <source>
        <dbReference type="Proteomes" id="UP000008065"/>
    </source>
</evidence>
<dbReference type="EMBL" id="GL891304">
    <property type="protein sequence ID" value="EGO57329.1"/>
    <property type="molecule type" value="Genomic_DNA"/>
</dbReference>
<dbReference type="AlphaFoldDB" id="F8MJZ2"/>
<sequence>MIPTYPAARTHGILNKPNPLIIHPHDPRKSSSRSTLPKPRGPQDTYALNINKRASPPLPLPHFGTAKESSMLKASSHLHTLDVIINSKIERKGAKTDSSNVPETGIPGSVHVYWVPGYLSKQGLGPDRTDDGDRMGRGLVLVHSCTQPDLGRKEALLEGSREGIKKKKKKKCIYIQLSTPTSNSNFSGLKAQSTPTHWDPTLSSLPTARFKHMTITARYYTYLYLYLITTFFVTSQARVCTTSTLRYLDILARNILLPFPPCYSHSPNPTHIYSHLLPLTSTYQVLPPLYEENGIHKYKSRATPNQAGMNNARTHARTHARSKPPQSGTNQSVGFRDVPRRNNPTNRLSSVHAIASCVCVLEGASWRMDLGCSIQGISDHGEKPLGSRNNQPTNSFASTDEICAAIQIGLQCLDEVAMQIHRLGLYERQRT</sequence>
<dbReference type="VEuPathDB" id="FungiDB:NEUTE1DRAFT_109594"/>
<feature type="compositionally biased region" description="Polar residues" evidence="1">
    <location>
        <begin position="324"/>
        <end position="333"/>
    </location>
</feature>
<gene>
    <name evidence="2" type="ORF">NEUTE1DRAFT_109594</name>
</gene>
<feature type="region of interest" description="Disordered" evidence="1">
    <location>
        <begin position="1"/>
        <end position="55"/>
    </location>
</feature>
<feature type="compositionally biased region" description="Polar residues" evidence="1">
    <location>
        <begin position="302"/>
        <end position="313"/>
    </location>
</feature>
<organism evidence="2 3">
    <name type="scientific">Neurospora tetrasperma (strain FGSC 2508 / ATCC MYA-4615 / P0657)</name>
    <dbReference type="NCBI Taxonomy" id="510951"/>
    <lineage>
        <taxon>Eukaryota</taxon>
        <taxon>Fungi</taxon>
        <taxon>Dikarya</taxon>
        <taxon>Ascomycota</taxon>
        <taxon>Pezizomycotina</taxon>
        <taxon>Sordariomycetes</taxon>
        <taxon>Sordariomycetidae</taxon>
        <taxon>Sordariales</taxon>
        <taxon>Sordariaceae</taxon>
        <taxon>Neurospora</taxon>
    </lineage>
</organism>